<protein>
    <submittedName>
        <fullName evidence="1">Uncharacterized protein</fullName>
    </submittedName>
</protein>
<gene>
    <name evidence="1" type="ORF">M9H77_13908</name>
</gene>
<keyword evidence="2" id="KW-1185">Reference proteome</keyword>
<proteinExistence type="predicted"/>
<sequence length="179" mass="20195">MKMLFQPGPLPMTWIVLLTLGVDPLEEGCSTMEGFAQSVFTWISNHVLQWVGRLVKSQEGLETKCLAGIDYEMPELGLDDLVLESGLCLWNPTVALHVLLNSGVEAARMYLDSLKLPNYTRTLMSGTSVYWRILRPSVLTVVIWAWSRILVLRPQLHQHVQPDPLAPLGAMWYISFDLS</sequence>
<accession>A0ACC0BLR9</accession>
<organism evidence="1 2">
    <name type="scientific">Catharanthus roseus</name>
    <name type="common">Madagascar periwinkle</name>
    <name type="synonym">Vinca rosea</name>
    <dbReference type="NCBI Taxonomy" id="4058"/>
    <lineage>
        <taxon>Eukaryota</taxon>
        <taxon>Viridiplantae</taxon>
        <taxon>Streptophyta</taxon>
        <taxon>Embryophyta</taxon>
        <taxon>Tracheophyta</taxon>
        <taxon>Spermatophyta</taxon>
        <taxon>Magnoliopsida</taxon>
        <taxon>eudicotyledons</taxon>
        <taxon>Gunneridae</taxon>
        <taxon>Pentapetalae</taxon>
        <taxon>asterids</taxon>
        <taxon>lamiids</taxon>
        <taxon>Gentianales</taxon>
        <taxon>Apocynaceae</taxon>
        <taxon>Rauvolfioideae</taxon>
        <taxon>Vinceae</taxon>
        <taxon>Catharanthinae</taxon>
        <taxon>Catharanthus</taxon>
    </lineage>
</organism>
<evidence type="ECO:0000313" key="2">
    <source>
        <dbReference type="Proteomes" id="UP001060085"/>
    </source>
</evidence>
<dbReference type="Proteomes" id="UP001060085">
    <property type="component" value="Linkage Group LG03"/>
</dbReference>
<reference evidence="2" key="1">
    <citation type="journal article" date="2023" name="Nat. Plants">
        <title>Single-cell RNA sequencing provides a high-resolution roadmap for understanding the multicellular compartmentation of specialized metabolism.</title>
        <authorList>
            <person name="Sun S."/>
            <person name="Shen X."/>
            <person name="Li Y."/>
            <person name="Li Y."/>
            <person name="Wang S."/>
            <person name="Li R."/>
            <person name="Zhang H."/>
            <person name="Shen G."/>
            <person name="Guo B."/>
            <person name="Wei J."/>
            <person name="Xu J."/>
            <person name="St-Pierre B."/>
            <person name="Chen S."/>
            <person name="Sun C."/>
        </authorList>
    </citation>
    <scope>NUCLEOTIDE SEQUENCE [LARGE SCALE GENOMIC DNA]</scope>
</reference>
<comment type="caution">
    <text evidence="1">The sequence shown here is derived from an EMBL/GenBank/DDBJ whole genome shotgun (WGS) entry which is preliminary data.</text>
</comment>
<name>A0ACC0BLR9_CATRO</name>
<dbReference type="EMBL" id="CM044703">
    <property type="protein sequence ID" value="KAI5673544.1"/>
    <property type="molecule type" value="Genomic_DNA"/>
</dbReference>
<evidence type="ECO:0000313" key="1">
    <source>
        <dbReference type="EMBL" id="KAI5673544.1"/>
    </source>
</evidence>